<organism evidence="6 7">
    <name type="scientific">Rotaria sordida</name>
    <dbReference type="NCBI Taxonomy" id="392033"/>
    <lineage>
        <taxon>Eukaryota</taxon>
        <taxon>Metazoa</taxon>
        <taxon>Spiralia</taxon>
        <taxon>Gnathifera</taxon>
        <taxon>Rotifera</taxon>
        <taxon>Eurotatoria</taxon>
        <taxon>Bdelloidea</taxon>
        <taxon>Philodinida</taxon>
        <taxon>Philodinidae</taxon>
        <taxon>Rotaria</taxon>
    </lineage>
</organism>
<dbReference type="Proteomes" id="UP000663864">
    <property type="component" value="Unassembled WGS sequence"/>
</dbReference>
<dbReference type="InterPro" id="IPR050387">
    <property type="entry name" value="Hedgehog_Signaling"/>
</dbReference>
<dbReference type="InterPro" id="IPR036844">
    <property type="entry name" value="Hint_dom_sf"/>
</dbReference>
<dbReference type="EMBL" id="CAJNOL010004455">
    <property type="protein sequence ID" value="CAF1588626.1"/>
    <property type="molecule type" value="Genomic_DNA"/>
</dbReference>
<evidence type="ECO:0000313" key="8">
    <source>
        <dbReference type="Proteomes" id="UP000663870"/>
    </source>
</evidence>
<proteinExistence type="predicted"/>
<dbReference type="EMBL" id="CAJNOT010004322">
    <property type="protein sequence ID" value="CAF1426975.1"/>
    <property type="molecule type" value="Genomic_DNA"/>
</dbReference>
<dbReference type="Proteomes" id="UP000663854">
    <property type="component" value="Unassembled WGS sequence"/>
</dbReference>
<dbReference type="EMBL" id="CAJNOH010003159">
    <property type="protein sequence ID" value="CAF1325900.1"/>
    <property type="molecule type" value="Genomic_DNA"/>
</dbReference>
<evidence type="ECO:0000256" key="1">
    <source>
        <dbReference type="ARBA" id="ARBA00022473"/>
    </source>
</evidence>
<dbReference type="Proteomes" id="UP000663870">
    <property type="component" value="Unassembled WGS sequence"/>
</dbReference>
<dbReference type="AlphaFoldDB" id="A0A819SSS2"/>
<name>A0A819SSS2_9BILA</name>
<feature type="domain" description="Hedgehog protein Hint" evidence="2">
    <location>
        <begin position="21"/>
        <end position="115"/>
    </location>
</feature>
<dbReference type="GO" id="GO:0007267">
    <property type="term" value="P:cell-cell signaling"/>
    <property type="evidence" value="ECO:0007669"/>
    <property type="project" value="InterPro"/>
</dbReference>
<evidence type="ECO:0000259" key="2">
    <source>
        <dbReference type="Pfam" id="PF01079"/>
    </source>
</evidence>
<protein>
    <recommendedName>
        <fullName evidence="2">Hedgehog protein Hint domain-containing protein</fullName>
    </recommendedName>
</protein>
<evidence type="ECO:0000313" key="4">
    <source>
        <dbReference type="EMBL" id="CAF1426975.1"/>
    </source>
</evidence>
<reference evidence="6" key="1">
    <citation type="submission" date="2021-02" db="EMBL/GenBank/DDBJ databases">
        <authorList>
            <person name="Nowell W R."/>
        </authorList>
    </citation>
    <scope>NUCLEOTIDE SEQUENCE</scope>
</reference>
<evidence type="ECO:0000313" key="3">
    <source>
        <dbReference type="EMBL" id="CAF1325900.1"/>
    </source>
</evidence>
<dbReference type="Proteomes" id="UP000663836">
    <property type="component" value="Unassembled WGS sequence"/>
</dbReference>
<dbReference type="PANTHER" id="PTHR11889">
    <property type="entry name" value="HEDGEHOG"/>
    <property type="match status" value="1"/>
</dbReference>
<accession>A0A819SSS2</accession>
<keyword evidence="1" id="KW-0217">Developmental protein</keyword>
<dbReference type="InterPro" id="IPR001657">
    <property type="entry name" value="Hedgehog"/>
</dbReference>
<comment type="caution">
    <text evidence="6">The sequence shown here is derived from an EMBL/GenBank/DDBJ whole genome shotgun (WGS) entry which is preliminary data.</text>
</comment>
<evidence type="ECO:0000313" key="6">
    <source>
        <dbReference type="EMBL" id="CAF4056155.1"/>
    </source>
</evidence>
<dbReference type="EMBL" id="CAJOBD010006257">
    <property type="protein sequence ID" value="CAF4056155.1"/>
    <property type="molecule type" value="Genomic_DNA"/>
</dbReference>
<dbReference type="PRINTS" id="PR00632">
    <property type="entry name" value="SONICHHOG"/>
</dbReference>
<dbReference type="Pfam" id="PF01079">
    <property type="entry name" value="Hint"/>
    <property type="match status" value="1"/>
</dbReference>
<evidence type="ECO:0000313" key="7">
    <source>
        <dbReference type="Proteomes" id="UP000663836"/>
    </source>
</evidence>
<dbReference type="InterPro" id="IPR001767">
    <property type="entry name" value="Hedgehog_Hint"/>
</dbReference>
<dbReference type="Gene3D" id="2.170.16.10">
    <property type="entry name" value="Hedgehog/Intein (Hint) domain"/>
    <property type="match status" value="1"/>
</dbReference>
<dbReference type="GO" id="GO:0016540">
    <property type="term" value="P:protein autoprocessing"/>
    <property type="evidence" value="ECO:0007669"/>
    <property type="project" value="InterPro"/>
</dbReference>
<evidence type="ECO:0000313" key="5">
    <source>
        <dbReference type="EMBL" id="CAF1588626.1"/>
    </source>
</evidence>
<dbReference type="SUPFAM" id="SSF51294">
    <property type="entry name" value="Hedgehog/intein (Hint) domain"/>
    <property type="match status" value="1"/>
</dbReference>
<dbReference type="PANTHER" id="PTHR11889:SF31">
    <property type="entry name" value="PROTEIN HEDGEHOG"/>
    <property type="match status" value="1"/>
</dbReference>
<keyword evidence="8" id="KW-1185">Reference proteome</keyword>
<gene>
    <name evidence="6" type="ORF">JBS370_LOCUS29322</name>
    <name evidence="5" type="ORF">JXQ802_LOCUS46995</name>
    <name evidence="3" type="ORF">PYM288_LOCUS31159</name>
    <name evidence="4" type="ORF">ZHD862_LOCUS34196</name>
</gene>
<sequence>MVHIVFLLINIEIDEHRNITTSLFISPNHLIFLANDTELKSAIFASQLHSDDHIEYVYKNEIILGKIRKIYLTIEEGYYAPLTPSDTIIIDNILVSHYASVNNHYLTHNVMKIYR</sequence>